<name>H5T7I9_9ALTE</name>
<reference evidence="1 2" key="1">
    <citation type="journal article" date="2012" name="J. Bacteriol.">
        <title>Genome sequence of proteorhodopsin-containing sea ice bacterium Glaciecola punicea ACAM 611T.</title>
        <authorList>
            <person name="Qin Q.-L."/>
            <person name="Xie B.-B."/>
            <person name="Shu Y.-L."/>
            <person name="Rong J.-C."/>
            <person name="Zhao D.-L."/>
            <person name="Zhang X.-Y."/>
            <person name="Chen X.-L."/>
            <person name="Zhou B.-C."/>
            <person name="Zhanga Y.-Z."/>
        </authorList>
    </citation>
    <scope>NUCLEOTIDE SEQUENCE [LARGE SCALE GENOMIC DNA]</scope>
    <source>
        <strain evidence="1 2">ACAM 611</strain>
    </source>
</reference>
<reference evidence="1 2" key="2">
    <citation type="journal article" date="2017" name="Antonie Van Leeuwenhoek">
        <title>Rhizobium rhizosphaerae sp. nov., a novel species isolated from rice rhizosphere.</title>
        <authorList>
            <person name="Zhao J.J."/>
            <person name="Zhang J."/>
            <person name="Zhang R.J."/>
            <person name="Zhang C.W."/>
            <person name="Yin H.Q."/>
            <person name="Zhang X.X."/>
        </authorList>
    </citation>
    <scope>NUCLEOTIDE SEQUENCE [LARGE SCALE GENOMIC DNA]</scope>
    <source>
        <strain evidence="1 2">ACAM 611</strain>
    </source>
</reference>
<dbReference type="AlphaFoldDB" id="H5T7I9"/>
<gene>
    <name evidence="1" type="ORF">GPUN_0112</name>
</gene>
<comment type="caution">
    <text evidence="1">The sequence shown here is derived from an EMBL/GenBank/DDBJ whole genome shotgun (WGS) entry which is preliminary data.</text>
</comment>
<organism evidence="1 2">
    <name type="scientific">Glaciecola punicea ACAM 611</name>
    <dbReference type="NCBI Taxonomy" id="1121923"/>
    <lineage>
        <taxon>Bacteria</taxon>
        <taxon>Pseudomonadati</taxon>
        <taxon>Pseudomonadota</taxon>
        <taxon>Gammaproteobacteria</taxon>
        <taxon>Alteromonadales</taxon>
        <taxon>Alteromonadaceae</taxon>
        <taxon>Glaciecola</taxon>
    </lineage>
</organism>
<sequence>MTPLCAGYIAEIKRQQSNYPNAVFKQYKIANVSAVMTLHLMCSKTHELQML</sequence>
<evidence type="ECO:0000313" key="1">
    <source>
        <dbReference type="EMBL" id="GAB54266.1"/>
    </source>
</evidence>
<dbReference type="Proteomes" id="UP000053586">
    <property type="component" value="Unassembled WGS sequence"/>
</dbReference>
<evidence type="ECO:0000313" key="2">
    <source>
        <dbReference type="Proteomes" id="UP000053586"/>
    </source>
</evidence>
<proteinExistence type="predicted"/>
<dbReference type="EMBL" id="BAET01000002">
    <property type="protein sequence ID" value="GAB54266.1"/>
    <property type="molecule type" value="Genomic_DNA"/>
</dbReference>
<protein>
    <submittedName>
        <fullName evidence="1">Uncharacterized protein</fullName>
    </submittedName>
</protein>
<keyword evidence="2" id="KW-1185">Reference proteome</keyword>
<accession>H5T7I9</accession>